<feature type="domain" description="Carbohydrate kinase PfkB" evidence="7">
    <location>
        <begin position="17"/>
        <end position="298"/>
    </location>
</feature>
<dbReference type="CDD" id="cd01164">
    <property type="entry name" value="FruK_PfkB_like"/>
    <property type="match status" value="1"/>
</dbReference>
<evidence type="ECO:0000256" key="1">
    <source>
        <dbReference type="ARBA" id="ARBA00010688"/>
    </source>
</evidence>
<keyword evidence="5" id="KW-0067">ATP-binding</keyword>
<dbReference type="InterPro" id="IPR002173">
    <property type="entry name" value="Carboh/pur_kinase_PfkB_CS"/>
</dbReference>
<dbReference type="GO" id="GO:0044281">
    <property type="term" value="P:small molecule metabolic process"/>
    <property type="evidence" value="ECO:0007669"/>
    <property type="project" value="UniProtKB-ARBA"/>
</dbReference>
<dbReference type="InterPro" id="IPR017583">
    <property type="entry name" value="Tagatose/fructose_Pkinase"/>
</dbReference>
<protein>
    <recommendedName>
        <fullName evidence="6">Phosphofructokinase</fullName>
    </recommendedName>
</protein>
<dbReference type="Proteomes" id="UP000223527">
    <property type="component" value="Unassembled WGS sequence"/>
</dbReference>
<dbReference type="PANTHER" id="PTHR46566:SF5">
    <property type="entry name" value="1-PHOSPHOFRUCTOKINASE"/>
    <property type="match status" value="1"/>
</dbReference>
<dbReference type="PROSITE" id="PS00583">
    <property type="entry name" value="PFKB_KINASES_1"/>
    <property type="match status" value="1"/>
</dbReference>
<dbReference type="GO" id="GO:0016052">
    <property type="term" value="P:carbohydrate catabolic process"/>
    <property type="evidence" value="ECO:0007669"/>
    <property type="project" value="UniProtKB-ARBA"/>
</dbReference>
<dbReference type="OrthoDB" id="9801219at2"/>
<dbReference type="GO" id="GO:0008443">
    <property type="term" value="F:phosphofructokinase activity"/>
    <property type="evidence" value="ECO:0007669"/>
    <property type="project" value="UniProtKB-ARBA"/>
</dbReference>
<evidence type="ECO:0000256" key="3">
    <source>
        <dbReference type="ARBA" id="ARBA00022741"/>
    </source>
</evidence>
<reference evidence="8 9" key="1">
    <citation type="submission" date="2017-10" db="EMBL/GenBank/DDBJ databases">
        <authorList>
            <person name="Banno H."/>
            <person name="Chua N.-H."/>
        </authorList>
    </citation>
    <scope>NUCLEOTIDE SEQUENCE [LARGE SCALE GENOMIC DNA]</scope>
    <source>
        <strain evidence="8 9">YW11</strain>
    </source>
</reference>
<dbReference type="Pfam" id="PF00294">
    <property type="entry name" value="PfkB"/>
    <property type="match status" value="1"/>
</dbReference>
<dbReference type="InterPro" id="IPR011611">
    <property type="entry name" value="PfkB_dom"/>
</dbReference>
<name>A0A2C7AEZ8_9PROT</name>
<evidence type="ECO:0000256" key="2">
    <source>
        <dbReference type="ARBA" id="ARBA00022679"/>
    </source>
</evidence>
<evidence type="ECO:0000256" key="5">
    <source>
        <dbReference type="ARBA" id="ARBA00022840"/>
    </source>
</evidence>
<keyword evidence="3" id="KW-0547">Nucleotide-binding</keyword>
<organism evidence="8 9">
    <name type="scientific">Teichococcus rhizosphaerae</name>
    <dbReference type="NCBI Taxonomy" id="1335062"/>
    <lineage>
        <taxon>Bacteria</taxon>
        <taxon>Pseudomonadati</taxon>
        <taxon>Pseudomonadota</taxon>
        <taxon>Alphaproteobacteria</taxon>
        <taxon>Acetobacterales</taxon>
        <taxon>Roseomonadaceae</taxon>
        <taxon>Roseomonas</taxon>
    </lineage>
</organism>
<dbReference type="RefSeq" id="WP_099093783.1">
    <property type="nucleotide sequence ID" value="NZ_PDNU01000002.1"/>
</dbReference>
<dbReference type="Gene3D" id="3.40.1190.20">
    <property type="match status" value="1"/>
</dbReference>
<dbReference type="PIRSF" id="PIRSF000535">
    <property type="entry name" value="1PFK/6PFK/LacC"/>
    <property type="match status" value="1"/>
</dbReference>
<keyword evidence="9" id="KW-1185">Reference proteome</keyword>
<evidence type="ECO:0000256" key="4">
    <source>
        <dbReference type="ARBA" id="ARBA00022777"/>
    </source>
</evidence>
<keyword evidence="2 6" id="KW-0808">Transferase</keyword>
<dbReference type="FunFam" id="3.40.1190.20:FF:000001">
    <property type="entry name" value="Phosphofructokinase"/>
    <property type="match status" value="1"/>
</dbReference>
<evidence type="ECO:0000259" key="7">
    <source>
        <dbReference type="Pfam" id="PF00294"/>
    </source>
</evidence>
<dbReference type="GO" id="GO:0005524">
    <property type="term" value="F:ATP binding"/>
    <property type="evidence" value="ECO:0007669"/>
    <property type="project" value="UniProtKB-KW"/>
</dbReference>
<sequence>MAPANPRPRIATVTLNPALDLTIPLPRLARGEVNRAGAAELRPAGKGVNVSVMLGVLGEASLATGLLGGADVPAFTEFLGGLGIATDFVAVPGRCRINVKLVETGTGEVTDINPPGAATPEGALEAVAGKLAHGPGLAVLAGSLPPGLDAGAWAWLAGRLHGQGTRVVLDSSGPALAAALAAPRAARPVLVKPNRDELSALLGRALPDRAALVAAARELQGQGIEHVVVSAGGEGALFALPGATLWVTPPRVRLTTTVGAGDAMVAGLTAALARGLEPEATARLATGCAAAAVSRPVAAAGEGRPELAEIARLAEAAHAERL</sequence>
<dbReference type="EMBL" id="PDNU01000002">
    <property type="protein sequence ID" value="PHK96639.1"/>
    <property type="molecule type" value="Genomic_DNA"/>
</dbReference>
<dbReference type="GO" id="GO:0005829">
    <property type="term" value="C:cytosol"/>
    <property type="evidence" value="ECO:0007669"/>
    <property type="project" value="TreeGrafter"/>
</dbReference>
<comment type="caution">
    <text evidence="8">The sequence shown here is derived from an EMBL/GenBank/DDBJ whole genome shotgun (WGS) entry which is preliminary data.</text>
</comment>
<evidence type="ECO:0000313" key="9">
    <source>
        <dbReference type="Proteomes" id="UP000223527"/>
    </source>
</evidence>
<dbReference type="PANTHER" id="PTHR46566">
    <property type="entry name" value="1-PHOSPHOFRUCTOKINASE-RELATED"/>
    <property type="match status" value="1"/>
</dbReference>
<accession>A0A2C7AEZ8</accession>
<keyword evidence="4 8" id="KW-0418">Kinase</keyword>
<evidence type="ECO:0000256" key="6">
    <source>
        <dbReference type="PIRNR" id="PIRNR000535"/>
    </source>
</evidence>
<evidence type="ECO:0000313" key="8">
    <source>
        <dbReference type="EMBL" id="PHK96639.1"/>
    </source>
</evidence>
<proteinExistence type="inferred from homology"/>
<dbReference type="AlphaFoldDB" id="A0A2C7AEZ8"/>
<gene>
    <name evidence="8" type="ORF">CR162_01595</name>
</gene>
<comment type="similarity">
    <text evidence="1 6">Belongs to the carbohydrate kinase PfkB family.</text>
</comment>
<dbReference type="SUPFAM" id="SSF53613">
    <property type="entry name" value="Ribokinase-like"/>
    <property type="match status" value="1"/>
</dbReference>
<dbReference type="InterPro" id="IPR029056">
    <property type="entry name" value="Ribokinase-like"/>
</dbReference>
<dbReference type="NCBIfam" id="TIGR03168">
    <property type="entry name" value="1-PFK"/>
    <property type="match status" value="1"/>
</dbReference>